<evidence type="ECO:0000256" key="4">
    <source>
        <dbReference type="ARBA" id="ARBA00022456"/>
    </source>
</evidence>
<reference evidence="9" key="1">
    <citation type="submission" date="2022-08" db="EMBL/GenBank/DDBJ databases">
        <authorList>
            <person name="Giroux E."/>
            <person name="Giroux E."/>
        </authorList>
    </citation>
    <scope>NUCLEOTIDE SEQUENCE</scope>
    <source>
        <strain evidence="9">H1091258</strain>
    </source>
</reference>
<dbReference type="PANTHER" id="PTHR22981:SF7">
    <property type="entry name" value="3-HYDROXYISOBUTYRATE DEHYDROGENASE, MITOCHONDRIAL"/>
    <property type="match status" value="1"/>
</dbReference>
<evidence type="ECO:0000256" key="3">
    <source>
        <dbReference type="ARBA" id="ARBA00012991"/>
    </source>
</evidence>
<dbReference type="Proteomes" id="UP001152533">
    <property type="component" value="Unassembled WGS sequence"/>
</dbReference>
<dbReference type="GO" id="GO:0005739">
    <property type="term" value="C:mitochondrion"/>
    <property type="evidence" value="ECO:0007669"/>
    <property type="project" value="TreeGrafter"/>
</dbReference>
<keyword evidence="6" id="KW-0520">NAD</keyword>
<dbReference type="InterPro" id="IPR008927">
    <property type="entry name" value="6-PGluconate_DH-like_C_sf"/>
</dbReference>
<dbReference type="AlphaFoldDB" id="A0A9W4WFQ1"/>
<organism evidence="9 10">
    <name type="scientific">Colletotrichum noveboracense</name>
    <dbReference type="NCBI Taxonomy" id="2664923"/>
    <lineage>
        <taxon>Eukaryota</taxon>
        <taxon>Fungi</taxon>
        <taxon>Dikarya</taxon>
        <taxon>Ascomycota</taxon>
        <taxon>Pezizomycotina</taxon>
        <taxon>Sordariomycetes</taxon>
        <taxon>Hypocreomycetidae</taxon>
        <taxon>Glomerellales</taxon>
        <taxon>Glomerellaceae</taxon>
        <taxon>Colletotrichum</taxon>
        <taxon>Colletotrichum gloeosporioides species complex</taxon>
    </lineage>
</organism>
<evidence type="ECO:0000256" key="2">
    <source>
        <dbReference type="ARBA" id="ARBA00006013"/>
    </source>
</evidence>
<gene>
    <name evidence="9" type="ORF">CGXH109_LOCUS66898</name>
</gene>
<comment type="caution">
    <text evidence="9">The sequence shown here is derived from an EMBL/GenBank/DDBJ whole genome shotgun (WGS) entry which is preliminary data.</text>
</comment>
<keyword evidence="10" id="KW-1185">Reference proteome</keyword>
<name>A0A9W4WFQ1_9PEZI</name>
<dbReference type="GO" id="GO:0051287">
    <property type="term" value="F:NAD binding"/>
    <property type="evidence" value="ECO:0007669"/>
    <property type="project" value="InterPro"/>
</dbReference>
<comment type="catalytic activity">
    <reaction evidence="7">
        <text>3-hydroxy-2-methylpropanoate + NAD(+) = 2-methyl-3-oxopropanoate + NADH + H(+)</text>
        <dbReference type="Rhea" id="RHEA:17681"/>
        <dbReference type="ChEBI" id="CHEBI:11805"/>
        <dbReference type="ChEBI" id="CHEBI:15378"/>
        <dbReference type="ChEBI" id="CHEBI:57540"/>
        <dbReference type="ChEBI" id="CHEBI:57700"/>
        <dbReference type="ChEBI" id="CHEBI:57945"/>
        <dbReference type="EC" id="1.1.1.31"/>
    </reaction>
</comment>
<proteinExistence type="inferred from homology"/>
<sequence>MLGLSEAMLLGKRLGVDPQVLADIINNSTGRCWSSEINHPVPEVKVGHTSPPAHRQYAGGFVTSLAHKDLALAVKAAVEVNSPLPLGRRVEEVYRPLAQTTEWGNRDFSVVYEALDEAIVGHDTKKVEL</sequence>
<evidence type="ECO:0000313" key="10">
    <source>
        <dbReference type="Proteomes" id="UP001152533"/>
    </source>
</evidence>
<protein>
    <recommendedName>
        <fullName evidence="3">3-hydroxyisobutyrate dehydrogenase</fullName>
        <ecNumber evidence="3">1.1.1.31</ecNumber>
    </recommendedName>
</protein>
<dbReference type="Gene3D" id="1.10.1040.10">
    <property type="entry name" value="N-(1-d-carboxylethyl)-l-norvaline Dehydrogenase, domain 2"/>
    <property type="match status" value="1"/>
</dbReference>
<dbReference type="SUPFAM" id="SSF48179">
    <property type="entry name" value="6-phosphogluconate dehydrogenase C-terminal domain-like"/>
    <property type="match status" value="1"/>
</dbReference>
<dbReference type="EMBL" id="CAMGZC010000448">
    <property type="protein sequence ID" value="CAI0647565.1"/>
    <property type="molecule type" value="Genomic_DNA"/>
</dbReference>
<dbReference type="GO" id="GO:0006574">
    <property type="term" value="P:L-valine catabolic process"/>
    <property type="evidence" value="ECO:0007669"/>
    <property type="project" value="TreeGrafter"/>
</dbReference>
<evidence type="ECO:0000313" key="9">
    <source>
        <dbReference type="EMBL" id="CAI0647565.1"/>
    </source>
</evidence>
<dbReference type="EC" id="1.1.1.31" evidence="3"/>
<comment type="similarity">
    <text evidence="2">Belongs to the HIBADH-related family. 3-hydroxyisobutyrate dehydrogenase subfamily.</text>
</comment>
<evidence type="ECO:0000256" key="1">
    <source>
        <dbReference type="ARBA" id="ARBA00005109"/>
    </source>
</evidence>
<evidence type="ECO:0000256" key="5">
    <source>
        <dbReference type="ARBA" id="ARBA00023002"/>
    </source>
</evidence>
<keyword evidence="5" id="KW-0560">Oxidoreductase</keyword>
<dbReference type="FunFam" id="1.10.1040.10:FF:000006">
    <property type="entry name" value="3-hydroxyisobutyrate dehydrogenase"/>
    <property type="match status" value="1"/>
</dbReference>
<evidence type="ECO:0000256" key="7">
    <source>
        <dbReference type="ARBA" id="ARBA00049197"/>
    </source>
</evidence>
<dbReference type="InterPro" id="IPR029154">
    <property type="entry name" value="HIBADH-like_NADP-bd"/>
</dbReference>
<dbReference type="PANTHER" id="PTHR22981">
    <property type="entry name" value="3-HYDROXYISOBUTYRATE DEHYDROGENASE-RELATED"/>
    <property type="match status" value="1"/>
</dbReference>
<keyword evidence="4" id="KW-0101">Branched-chain amino acid catabolism</keyword>
<dbReference type="GO" id="GO:0008442">
    <property type="term" value="F:3-hydroxyisobutyrate dehydrogenase activity"/>
    <property type="evidence" value="ECO:0007669"/>
    <property type="project" value="UniProtKB-EC"/>
</dbReference>
<feature type="domain" description="3-hydroxyisobutyrate dehydrogenase-like NAD-binding" evidence="8">
    <location>
        <begin position="1"/>
        <end position="114"/>
    </location>
</feature>
<dbReference type="InterPro" id="IPR013328">
    <property type="entry name" value="6PGD_dom2"/>
</dbReference>
<accession>A0A9W4WFQ1</accession>
<dbReference type="Pfam" id="PF14833">
    <property type="entry name" value="NAD_binding_11"/>
    <property type="match status" value="1"/>
</dbReference>
<evidence type="ECO:0000259" key="8">
    <source>
        <dbReference type="Pfam" id="PF14833"/>
    </source>
</evidence>
<evidence type="ECO:0000256" key="6">
    <source>
        <dbReference type="ARBA" id="ARBA00023027"/>
    </source>
</evidence>
<comment type="pathway">
    <text evidence="1">Amino-acid degradation; L-valine degradation.</text>
</comment>